<evidence type="ECO:0000313" key="2">
    <source>
        <dbReference type="Proteomes" id="UP000325614"/>
    </source>
</evidence>
<sequence>MPTVNKSASHTFTLSGLPFPGGNGPVLANGLEAWLSATAECQREFVAFMSKRLEKDRDLIRDLQSSRDPARTADIQARWLGECVRDYSSQVSRVMAIYMRSIDGELGREGSKEPSNSER</sequence>
<accession>A0A5P9JR16</accession>
<protein>
    <submittedName>
        <fullName evidence="1">Phasin family protein</fullName>
    </submittedName>
</protein>
<dbReference type="RefSeq" id="WP_152584433.1">
    <property type="nucleotide sequence ID" value="NZ_CP045423.1"/>
</dbReference>
<proteinExistence type="predicted"/>
<dbReference type="Proteomes" id="UP000325614">
    <property type="component" value="Chromosome"/>
</dbReference>
<reference evidence="1 2" key="1">
    <citation type="submission" date="2019-10" db="EMBL/GenBank/DDBJ databases">
        <title>Isolation, Identification of Microvirga thermotolerans HR1, a novel thermophilic bacterium and Comparative Genomics of the genus Microvirga.</title>
        <authorList>
            <person name="Li J."/>
            <person name="Zhang W."/>
            <person name="Lin M."/>
            <person name="Wang J."/>
        </authorList>
    </citation>
    <scope>NUCLEOTIDE SEQUENCE [LARGE SCALE GENOMIC DNA]</scope>
    <source>
        <strain evidence="1 2">HR1</strain>
    </source>
</reference>
<dbReference type="EMBL" id="CP045423">
    <property type="protein sequence ID" value="QFU14783.1"/>
    <property type="molecule type" value="Genomic_DNA"/>
</dbReference>
<dbReference type="KEGG" id="mico:GDR74_00345"/>
<gene>
    <name evidence="1" type="ORF">GDR74_00345</name>
</gene>
<organism evidence="1 2">
    <name type="scientific">Microvirga thermotolerans</name>
    <dbReference type="NCBI Taxonomy" id="2651334"/>
    <lineage>
        <taxon>Bacteria</taxon>
        <taxon>Pseudomonadati</taxon>
        <taxon>Pseudomonadota</taxon>
        <taxon>Alphaproteobacteria</taxon>
        <taxon>Hyphomicrobiales</taxon>
        <taxon>Methylobacteriaceae</taxon>
        <taxon>Microvirga</taxon>
    </lineage>
</organism>
<evidence type="ECO:0000313" key="1">
    <source>
        <dbReference type="EMBL" id="QFU14783.1"/>
    </source>
</evidence>
<name>A0A5P9JR16_9HYPH</name>
<dbReference type="AlphaFoldDB" id="A0A5P9JR16"/>
<keyword evidence="2" id="KW-1185">Reference proteome</keyword>